<feature type="compositionally biased region" description="Basic and acidic residues" evidence="1">
    <location>
        <begin position="98"/>
        <end position="115"/>
    </location>
</feature>
<feature type="transmembrane region" description="Helical" evidence="2">
    <location>
        <begin position="71"/>
        <end position="93"/>
    </location>
</feature>
<keyword evidence="4" id="KW-1185">Reference proteome</keyword>
<keyword evidence="2" id="KW-0472">Membrane</keyword>
<evidence type="ECO:0000313" key="4">
    <source>
        <dbReference type="Proteomes" id="UP000235672"/>
    </source>
</evidence>
<accession>A0A2J6QJH6</accession>
<evidence type="ECO:0000313" key="3">
    <source>
        <dbReference type="EMBL" id="PMD26421.1"/>
    </source>
</evidence>
<keyword evidence="2" id="KW-0812">Transmembrane</keyword>
<reference evidence="3 4" key="1">
    <citation type="submission" date="2016-05" db="EMBL/GenBank/DDBJ databases">
        <title>A degradative enzymes factory behind the ericoid mycorrhizal symbiosis.</title>
        <authorList>
            <consortium name="DOE Joint Genome Institute"/>
            <person name="Martino E."/>
            <person name="Morin E."/>
            <person name="Grelet G."/>
            <person name="Kuo A."/>
            <person name="Kohler A."/>
            <person name="Daghino S."/>
            <person name="Barry K."/>
            <person name="Choi C."/>
            <person name="Cichocki N."/>
            <person name="Clum A."/>
            <person name="Copeland A."/>
            <person name="Hainaut M."/>
            <person name="Haridas S."/>
            <person name="Labutti K."/>
            <person name="Lindquist E."/>
            <person name="Lipzen A."/>
            <person name="Khouja H.-R."/>
            <person name="Murat C."/>
            <person name="Ohm R."/>
            <person name="Olson A."/>
            <person name="Spatafora J."/>
            <person name="Veneault-Fourrey C."/>
            <person name="Henrissat B."/>
            <person name="Grigoriev I."/>
            <person name="Martin F."/>
            <person name="Perotto S."/>
        </authorList>
    </citation>
    <scope>NUCLEOTIDE SEQUENCE [LARGE SCALE GENOMIC DNA]</scope>
    <source>
        <strain evidence="3 4">UAMH 7357</strain>
    </source>
</reference>
<dbReference type="EMBL" id="KZ613468">
    <property type="protein sequence ID" value="PMD26421.1"/>
    <property type="molecule type" value="Genomic_DNA"/>
</dbReference>
<dbReference type="Proteomes" id="UP000235672">
    <property type="component" value="Unassembled WGS sequence"/>
</dbReference>
<feature type="region of interest" description="Disordered" evidence="1">
    <location>
        <begin position="98"/>
        <end position="156"/>
    </location>
</feature>
<name>A0A2J6QJH6_9HELO</name>
<evidence type="ECO:0000256" key="1">
    <source>
        <dbReference type="SAM" id="MobiDB-lite"/>
    </source>
</evidence>
<organism evidence="3 4">
    <name type="scientific">Hyaloscypha hepaticicola</name>
    <dbReference type="NCBI Taxonomy" id="2082293"/>
    <lineage>
        <taxon>Eukaryota</taxon>
        <taxon>Fungi</taxon>
        <taxon>Dikarya</taxon>
        <taxon>Ascomycota</taxon>
        <taxon>Pezizomycotina</taxon>
        <taxon>Leotiomycetes</taxon>
        <taxon>Helotiales</taxon>
        <taxon>Hyaloscyphaceae</taxon>
        <taxon>Hyaloscypha</taxon>
    </lineage>
</organism>
<protein>
    <submittedName>
        <fullName evidence="3">Uncharacterized protein</fullName>
    </submittedName>
</protein>
<keyword evidence="2" id="KW-1133">Transmembrane helix</keyword>
<sequence>MRFLIYSIDIWHPRWRNSALTASNSIICRRGEAHAEEHNSSTSLLHVLHRNFLFYDEPDYLYYNLQSTGQFIPLIIGIGGVLSVMLSLLGIYLEKSEYKPENDPNAPRETEEGTELRTLPSKQEPRQVQTTKLRTKLEGKKPASKPIQAKGSAPEV</sequence>
<proteinExistence type="predicted"/>
<dbReference type="AlphaFoldDB" id="A0A2J6QJH6"/>
<evidence type="ECO:0000256" key="2">
    <source>
        <dbReference type="SAM" id="Phobius"/>
    </source>
</evidence>
<gene>
    <name evidence="3" type="ORF">NA56DRAFT_655017</name>
</gene>